<evidence type="ECO:0000256" key="2">
    <source>
        <dbReference type="SAM" id="SignalP"/>
    </source>
</evidence>
<organism evidence="4 5">
    <name type="scientific">Aphidius gifuensis</name>
    <name type="common">Parasitoid wasp</name>
    <dbReference type="NCBI Taxonomy" id="684658"/>
    <lineage>
        <taxon>Eukaryota</taxon>
        <taxon>Metazoa</taxon>
        <taxon>Ecdysozoa</taxon>
        <taxon>Arthropoda</taxon>
        <taxon>Hexapoda</taxon>
        <taxon>Insecta</taxon>
        <taxon>Pterygota</taxon>
        <taxon>Neoptera</taxon>
        <taxon>Endopterygota</taxon>
        <taxon>Hymenoptera</taxon>
        <taxon>Apocrita</taxon>
        <taxon>Ichneumonoidea</taxon>
        <taxon>Braconidae</taxon>
        <taxon>Aphidiinae</taxon>
        <taxon>Aphidius</taxon>
    </lineage>
</organism>
<dbReference type="AlphaFoldDB" id="A0A834XJN9"/>
<dbReference type="PROSITE" id="PS50853">
    <property type="entry name" value="FN3"/>
    <property type="match status" value="2"/>
</dbReference>
<evidence type="ECO:0000313" key="4">
    <source>
        <dbReference type="EMBL" id="KAF7988140.1"/>
    </source>
</evidence>
<evidence type="ECO:0000256" key="1">
    <source>
        <dbReference type="ARBA" id="ARBA00022737"/>
    </source>
</evidence>
<dbReference type="PANTHER" id="PTHR46708:SF2">
    <property type="entry name" value="FIBRONECTIN TYPE-III DOMAIN-CONTAINING PROTEIN"/>
    <property type="match status" value="1"/>
</dbReference>
<dbReference type="InterPro" id="IPR013783">
    <property type="entry name" value="Ig-like_fold"/>
</dbReference>
<dbReference type="OrthoDB" id="261433at2759"/>
<dbReference type="InterPro" id="IPR003961">
    <property type="entry name" value="FN3_dom"/>
</dbReference>
<feature type="signal peptide" evidence="2">
    <location>
        <begin position="1"/>
        <end position="17"/>
    </location>
</feature>
<accession>A0A834XJN9</accession>
<dbReference type="Gene3D" id="2.60.40.10">
    <property type="entry name" value="Immunoglobulins"/>
    <property type="match status" value="3"/>
</dbReference>
<dbReference type="PANTHER" id="PTHR46708">
    <property type="entry name" value="TENASCIN"/>
    <property type="match status" value="1"/>
</dbReference>
<proteinExistence type="predicted"/>
<evidence type="ECO:0000313" key="5">
    <source>
        <dbReference type="Proteomes" id="UP000639338"/>
    </source>
</evidence>
<keyword evidence="1" id="KW-0677">Repeat</keyword>
<gene>
    <name evidence="4" type="ORF">HCN44_007634</name>
</gene>
<comment type="caution">
    <text evidence="4">The sequence shown here is derived from an EMBL/GenBank/DDBJ whole genome shotgun (WGS) entry which is preliminary data.</text>
</comment>
<reference evidence="4 5" key="1">
    <citation type="submission" date="2020-08" db="EMBL/GenBank/DDBJ databases">
        <title>Aphidius gifuensis genome sequencing and assembly.</title>
        <authorList>
            <person name="Du Z."/>
        </authorList>
    </citation>
    <scope>NUCLEOTIDE SEQUENCE [LARGE SCALE GENOMIC DNA]</scope>
    <source>
        <strain evidence="4">YNYX2018</strain>
        <tissue evidence="4">Adults</tissue>
    </source>
</reference>
<feature type="domain" description="Fibronectin type-III" evidence="3">
    <location>
        <begin position="121"/>
        <end position="208"/>
    </location>
</feature>
<feature type="chain" id="PRO_5032559301" description="Fibronectin type-III domain-containing protein" evidence="2">
    <location>
        <begin position="18"/>
        <end position="302"/>
    </location>
</feature>
<dbReference type="CDD" id="cd00063">
    <property type="entry name" value="FN3"/>
    <property type="match status" value="1"/>
</dbReference>
<name>A0A834XJN9_APHGI</name>
<dbReference type="Proteomes" id="UP000639338">
    <property type="component" value="Unassembled WGS sequence"/>
</dbReference>
<dbReference type="InterPro" id="IPR050991">
    <property type="entry name" value="ECM_Regulatory_Proteins"/>
</dbReference>
<keyword evidence="2" id="KW-0732">Signal</keyword>
<dbReference type="EMBL" id="JACMRX010000006">
    <property type="protein sequence ID" value="KAF7988140.1"/>
    <property type="molecule type" value="Genomic_DNA"/>
</dbReference>
<evidence type="ECO:0000259" key="3">
    <source>
        <dbReference type="PROSITE" id="PS50853"/>
    </source>
</evidence>
<dbReference type="InterPro" id="IPR036116">
    <property type="entry name" value="FN3_sf"/>
</dbReference>
<protein>
    <recommendedName>
        <fullName evidence="3">Fibronectin type-III domain-containing protein</fullName>
    </recommendedName>
</protein>
<keyword evidence="5" id="KW-1185">Reference proteome</keyword>
<dbReference type="SMART" id="SM00060">
    <property type="entry name" value="FN3"/>
    <property type="match status" value="3"/>
</dbReference>
<sequence>MIKTVLIFIFLLNVIKAKSETNWNLPENLTVFNITNVTAEVKLPQSTGININNIFIILKIQNTNDVAFNEHIIEPTVTDYTFKNLIPGGNYKIEICVRDKKKNKTLFCHDSPRYFATVPNPPGNFNSITTTEKTITINWLPSFGLSQCYRVEIENSDEKFSKKIDKTTMTFVNLFPGRAYNISVKSDSGYRVSTPIKVECRTRPLPPASVIVNQSSIAPTSLRVVWSAPSEQTDFDGYKVWLHHQPPGTLVDVDPVVVSKDVHSWEFKNLVPSEFGYQVNVETVSGNVSSHPAHCSSVPSIK</sequence>
<feature type="domain" description="Fibronectin type-III" evidence="3">
    <location>
        <begin position="25"/>
        <end position="120"/>
    </location>
</feature>
<dbReference type="Pfam" id="PF00041">
    <property type="entry name" value="fn3"/>
    <property type="match status" value="2"/>
</dbReference>
<dbReference type="SUPFAM" id="SSF49265">
    <property type="entry name" value="Fibronectin type III"/>
    <property type="match status" value="1"/>
</dbReference>